<protein>
    <submittedName>
        <fullName evidence="2">Uncharacterized protein</fullName>
    </submittedName>
</protein>
<organism evidence="2 3">
    <name type="scientific">Candidatus Uhrbacteria bacterium GW2011_GWE2_46_68</name>
    <dbReference type="NCBI Taxonomy" id="1618994"/>
    <lineage>
        <taxon>Bacteria</taxon>
        <taxon>Candidatus Uhriibacteriota</taxon>
    </lineage>
</organism>
<reference evidence="2 3" key="1">
    <citation type="journal article" date="2015" name="Nature">
        <title>rRNA introns, odd ribosomes, and small enigmatic genomes across a large radiation of phyla.</title>
        <authorList>
            <person name="Brown C.T."/>
            <person name="Hug L.A."/>
            <person name="Thomas B.C."/>
            <person name="Sharon I."/>
            <person name="Castelle C.J."/>
            <person name="Singh A."/>
            <person name="Wilkins M.J."/>
            <person name="Williams K.H."/>
            <person name="Banfield J.F."/>
        </authorList>
    </citation>
    <scope>NUCLEOTIDE SEQUENCE [LARGE SCALE GENOMIC DNA]</scope>
</reference>
<feature type="coiled-coil region" evidence="1">
    <location>
        <begin position="89"/>
        <end position="116"/>
    </location>
</feature>
<gene>
    <name evidence="2" type="ORF">UX57_C0015G0011</name>
</gene>
<keyword evidence="1" id="KW-0175">Coiled coil</keyword>
<dbReference type="Proteomes" id="UP000034795">
    <property type="component" value="Unassembled WGS sequence"/>
</dbReference>
<comment type="caution">
    <text evidence="2">The sequence shown here is derived from an EMBL/GenBank/DDBJ whole genome shotgun (WGS) entry which is preliminary data.</text>
</comment>
<sequence>MWRSIKSSHSKQTEYFEAMMRRVVDNEAYRQQAEKLIDTVARTEPLFAESLLTPQSPSYHGEGPFLRDHLQSMLAALFAITQGDIHLLEAEELRRLKGFEEEILEVEETIREHAALFEVFILVHDIGKWASVFFTADSGSRGEQAGLTMKLSDRFSKEGLVEQAKIRRRYLETYKEFCRQHAQESPQVQQIFFAKTYGVKAHYSGHEHLIYAPVYRALLERLASTRRLSDRDLALLEDLIAHHMQPVRGYRKEVVPSRIEISLGVAKAGGYDADDFLDLQQAGLFLDLPCGSCAYCQGHYHRDLDTFIHFLQSEHAYAPWKREEKQRVREEQEKRANNVLFQQVGLDGVALMDLLGLPPGPAFGKILREIQASILGEELMPRFSREVKEELDRRMSRFYQLKLTKEF</sequence>
<dbReference type="AlphaFoldDB" id="A0A0G1Q684"/>
<dbReference type="STRING" id="1618994.UX57_C0015G0011"/>
<dbReference type="EMBL" id="LCMS01000015">
    <property type="protein sequence ID" value="KKU40524.1"/>
    <property type="molecule type" value="Genomic_DNA"/>
</dbReference>
<name>A0A0G1Q684_9BACT</name>
<evidence type="ECO:0000313" key="2">
    <source>
        <dbReference type="EMBL" id="KKU40524.1"/>
    </source>
</evidence>
<proteinExistence type="predicted"/>
<accession>A0A0G1Q684</accession>
<evidence type="ECO:0000256" key="1">
    <source>
        <dbReference type="SAM" id="Coils"/>
    </source>
</evidence>
<evidence type="ECO:0000313" key="3">
    <source>
        <dbReference type="Proteomes" id="UP000034795"/>
    </source>
</evidence>